<organism evidence="4 5">
    <name type="scientific">Streptomyces sanyensis</name>
    <dbReference type="NCBI Taxonomy" id="568869"/>
    <lineage>
        <taxon>Bacteria</taxon>
        <taxon>Bacillati</taxon>
        <taxon>Actinomycetota</taxon>
        <taxon>Actinomycetes</taxon>
        <taxon>Kitasatosporales</taxon>
        <taxon>Streptomycetaceae</taxon>
        <taxon>Streptomyces</taxon>
    </lineage>
</organism>
<dbReference type="SUPFAM" id="SSF55729">
    <property type="entry name" value="Acyl-CoA N-acyltransferases (Nat)"/>
    <property type="match status" value="1"/>
</dbReference>
<evidence type="ECO:0000256" key="1">
    <source>
        <dbReference type="ARBA" id="ARBA00022679"/>
    </source>
</evidence>
<keyword evidence="5" id="KW-1185">Reference proteome</keyword>
<protein>
    <recommendedName>
        <fullName evidence="3">N-acetyltransferase domain-containing protein</fullName>
    </recommendedName>
</protein>
<proteinExistence type="predicted"/>
<evidence type="ECO:0000313" key="4">
    <source>
        <dbReference type="EMBL" id="GAA4793125.1"/>
    </source>
</evidence>
<dbReference type="PROSITE" id="PS51186">
    <property type="entry name" value="GNAT"/>
    <property type="match status" value="1"/>
</dbReference>
<gene>
    <name evidence="4" type="ORF">GCM10023329_51780</name>
</gene>
<dbReference type="PANTHER" id="PTHR43877:SF2">
    <property type="entry name" value="AMINOALKYLPHOSPHONATE N-ACETYLTRANSFERASE-RELATED"/>
    <property type="match status" value="1"/>
</dbReference>
<evidence type="ECO:0000259" key="3">
    <source>
        <dbReference type="PROSITE" id="PS51186"/>
    </source>
</evidence>
<dbReference type="InterPro" id="IPR016181">
    <property type="entry name" value="Acyl_CoA_acyltransferase"/>
</dbReference>
<evidence type="ECO:0000313" key="5">
    <source>
        <dbReference type="Proteomes" id="UP001501147"/>
    </source>
</evidence>
<dbReference type="RefSeq" id="WP_345615880.1">
    <property type="nucleotide sequence ID" value="NZ_BAABJV010000020.1"/>
</dbReference>
<dbReference type="EMBL" id="BAABJV010000020">
    <property type="protein sequence ID" value="GAA4793125.1"/>
    <property type="molecule type" value="Genomic_DNA"/>
</dbReference>
<keyword evidence="1" id="KW-0808">Transferase</keyword>
<dbReference type="PANTHER" id="PTHR43877">
    <property type="entry name" value="AMINOALKYLPHOSPHONATE N-ACETYLTRANSFERASE-RELATED-RELATED"/>
    <property type="match status" value="1"/>
</dbReference>
<keyword evidence="2" id="KW-0012">Acyltransferase</keyword>
<dbReference type="Pfam" id="PF13508">
    <property type="entry name" value="Acetyltransf_7"/>
    <property type="match status" value="1"/>
</dbReference>
<dbReference type="InterPro" id="IPR000182">
    <property type="entry name" value="GNAT_dom"/>
</dbReference>
<name>A0ABP9BB53_9ACTN</name>
<comment type="caution">
    <text evidence="4">The sequence shown here is derived from an EMBL/GenBank/DDBJ whole genome shotgun (WGS) entry which is preliminary data.</text>
</comment>
<dbReference type="InterPro" id="IPR050832">
    <property type="entry name" value="Bact_Acetyltransf"/>
</dbReference>
<dbReference type="CDD" id="cd04301">
    <property type="entry name" value="NAT_SF"/>
    <property type="match status" value="1"/>
</dbReference>
<accession>A0ABP9BB53</accession>
<dbReference type="Gene3D" id="3.40.630.30">
    <property type="match status" value="1"/>
</dbReference>
<reference evidence="5" key="1">
    <citation type="journal article" date="2019" name="Int. J. Syst. Evol. Microbiol.">
        <title>The Global Catalogue of Microorganisms (GCM) 10K type strain sequencing project: providing services to taxonomists for standard genome sequencing and annotation.</title>
        <authorList>
            <consortium name="The Broad Institute Genomics Platform"/>
            <consortium name="The Broad Institute Genome Sequencing Center for Infectious Disease"/>
            <person name="Wu L."/>
            <person name="Ma J."/>
        </authorList>
    </citation>
    <scope>NUCLEOTIDE SEQUENCE [LARGE SCALE GENOMIC DNA]</scope>
    <source>
        <strain evidence="5">JCM 18324</strain>
    </source>
</reference>
<feature type="domain" description="N-acetyltransferase" evidence="3">
    <location>
        <begin position="16"/>
        <end position="159"/>
    </location>
</feature>
<sequence length="173" mass="17486">MTSATTVTGPRPPHAVGVRTAGAGDAAALHGLSQEFVREGSLRARPLESYAGHAGEFLVAESAAHGVEGCVGLRCHAASPAGGPARPAVVYNFCVARAGQGRGTGSALLAAVVDEARARGVTALFTATTGSGRLFLRHGFVLGGVQDAPAAWLAALDPRRGSRVLSLALRGPR</sequence>
<dbReference type="Proteomes" id="UP001501147">
    <property type="component" value="Unassembled WGS sequence"/>
</dbReference>
<evidence type="ECO:0000256" key="2">
    <source>
        <dbReference type="ARBA" id="ARBA00023315"/>
    </source>
</evidence>